<evidence type="ECO:0008006" key="8">
    <source>
        <dbReference type="Google" id="ProtNLM"/>
    </source>
</evidence>
<comment type="caution">
    <text evidence="6">The sequence shown here is derived from an EMBL/GenBank/DDBJ whole genome shotgun (WGS) entry which is preliminary data.</text>
</comment>
<dbReference type="EMBL" id="JANBOH010000402">
    <property type="protein sequence ID" value="KAJ1642429.1"/>
    <property type="molecule type" value="Genomic_DNA"/>
</dbReference>
<dbReference type="GO" id="GO:0003729">
    <property type="term" value="F:mRNA binding"/>
    <property type="evidence" value="ECO:0007669"/>
    <property type="project" value="TreeGrafter"/>
</dbReference>
<feature type="coiled-coil region" evidence="4">
    <location>
        <begin position="88"/>
        <end position="122"/>
    </location>
</feature>
<dbReference type="PANTHER" id="PTHR13375:SF3">
    <property type="entry name" value="THO COMPLEX SUBUNIT 5 HOMOLOG"/>
    <property type="match status" value="1"/>
</dbReference>
<accession>A0A9W7XGN4</accession>
<protein>
    <recommendedName>
        <fullName evidence="8">Fms interacting protein</fullName>
    </recommendedName>
</protein>
<feature type="compositionally biased region" description="Basic and acidic residues" evidence="5">
    <location>
        <begin position="228"/>
        <end position="262"/>
    </location>
</feature>
<dbReference type="AlphaFoldDB" id="A0A9W7XGN4"/>
<feature type="coiled-coil region" evidence="4">
    <location>
        <begin position="167"/>
        <end position="197"/>
    </location>
</feature>
<organism evidence="6 7">
    <name type="scientific">Coemansia asiatica</name>
    <dbReference type="NCBI Taxonomy" id="1052880"/>
    <lineage>
        <taxon>Eukaryota</taxon>
        <taxon>Fungi</taxon>
        <taxon>Fungi incertae sedis</taxon>
        <taxon>Zoopagomycota</taxon>
        <taxon>Kickxellomycotina</taxon>
        <taxon>Kickxellomycetes</taxon>
        <taxon>Kickxellales</taxon>
        <taxon>Kickxellaceae</taxon>
        <taxon>Coemansia</taxon>
    </lineage>
</organism>
<evidence type="ECO:0000256" key="2">
    <source>
        <dbReference type="ARBA" id="ARBA00008044"/>
    </source>
</evidence>
<proteinExistence type="inferred from homology"/>
<keyword evidence="7" id="KW-1185">Reference proteome</keyword>
<dbReference type="Pfam" id="PF09766">
    <property type="entry name" value="FmiP_Thoc5"/>
    <property type="match status" value="1"/>
</dbReference>
<reference evidence="6" key="1">
    <citation type="submission" date="2022-07" db="EMBL/GenBank/DDBJ databases">
        <title>Phylogenomic reconstructions and comparative analyses of Kickxellomycotina fungi.</title>
        <authorList>
            <person name="Reynolds N.K."/>
            <person name="Stajich J.E."/>
            <person name="Barry K."/>
            <person name="Grigoriev I.V."/>
            <person name="Crous P."/>
            <person name="Smith M.E."/>
        </authorList>
    </citation>
    <scope>NUCLEOTIDE SEQUENCE</scope>
    <source>
        <strain evidence="6">NBRC 105413</strain>
    </source>
</reference>
<dbReference type="GO" id="GO:0000445">
    <property type="term" value="C:THO complex part of transcription export complex"/>
    <property type="evidence" value="ECO:0007669"/>
    <property type="project" value="TreeGrafter"/>
</dbReference>
<dbReference type="GO" id="GO:0006406">
    <property type="term" value="P:mRNA export from nucleus"/>
    <property type="evidence" value="ECO:0007669"/>
    <property type="project" value="TreeGrafter"/>
</dbReference>
<evidence type="ECO:0000256" key="5">
    <source>
        <dbReference type="SAM" id="MobiDB-lite"/>
    </source>
</evidence>
<dbReference type="InterPro" id="IPR019163">
    <property type="entry name" value="THO_Thoc5"/>
</dbReference>
<sequence>MDIDTISPNTSESKVVFESIDEPASQISALCDEIERVANSIAESRQTSQADLPEAREDLLFNATNVFVRLRLLNRRLHEDKTSFSQAVSDLRQKADELALKLENKRREIAYIEKEIESTEKLETIYQNIELIPLEKFMEKAPEEYKQNLDNQHELMLNRLRFEIKQREMLMEEKARVKSERDELRQAKRQRIEKLENIDSHIQSFIKSLKPLDRAIDAADGSIDDADRDSGRERKSGSKPLIEDRDEPTAESKRVREIRGEGSSRIGTPRV</sequence>
<dbReference type="PANTHER" id="PTHR13375">
    <property type="entry name" value="FMS INTERACTING PROTEIN"/>
    <property type="match status" value="1"/>
</dbReference>
<feature type="region of interest" description="Disordered" evidence="5">
    <location>
        <begin position="220"/>
        <end position="271"/>
    </location>
</feature>
<keyword evidence="4" id="KW-0175">Coiled coil</keyword>
<gene>
    <name evidence="6" type="ORF">LPJ64_005725</name>
</gene>
<keyword evidence="3" id="KW-0539">Nucleus</keyword>
<evidence type="ECO:0000256" key="4">
    <source>
        <dbReference type="SAM" id="Coils"/>
    </source>
</evidence>
<evidence type="ECO:0000313" key="6">
    <source>
        <dbReference type="EMBL" id="KAJ1642429.1"/>
    </source>
</evidence>
<evidence type="ECO:0000256" key="3">
    <source>
        <dbReference type="ARBA" id="ARBA00023242"/>
    </source>
</evidence>
<name>A0A9W7XGN4_9FUNG</name>
<comment type="subcellular location">
    <subcellularLocation>
        <location evidence="1">Nucleus</location>
    </subcellularLocation>
</comment>
<comment type="similarity">
    <text evidence="2">Belongs to the THOC5 family.</text>
</comment>
<evidence type="ECO:0000256" key="1">
    <source>
        <dbReference type="ARBA" id="ARBA00004123"/>
    </source>
</evidence>
<dbReference type="Proteomes" id="UP001145021">
    <property type="component" value="Unassembled WGS sequence"/>
</dbReference>
<evidence type="ECO:0000313" key="7">
    <source>
        <dbReference type="Proteomes" id="UP001145021"/>
    </source>
</evidence>